<evidence type="ECO:0000256" key="2">
    <source>
        <dbReference type="ARBA" id="ARBA00005984"/>
    </source>
</evidence>
<proteinExistence type="inferred from homology"/>
<feature type="binding site" evidence="14">
    <location>
        <position position="339"/>
    </location>
    <ligand>
        <name>Zn(2+)</name>
        <dbReference type="ChEBI" id="CHEBI:29105"/>
        <label>2</label>
    </ligand>
</feature>
<keyword evidence="7" id="KW-0378">Hydrolase</keyword>
<evidence type="ECO:0000256" key="13">
    <source>
        <dbReference type="PIRSR" id="PIRSR601952-1"/>
    </source>
</evidence>
<gene>
    <name evidence="18" type="ORF">GPM918_LOCUS33318</name>
    <name evidence="19" type="ORF">SRO942_LOCUS34001</name>
</gene>
<evidence type="ECO:0000256" key="6">
    <source>
        <dbReference type="ARBA" id="ARBA00022723"/>
    </source>
</evidence>
<evidence type="ECO:0000256" key="16">
    <source>
        <dbReference type="SAM" id="Phobius"/>
    </source>
</evidence>
<accession>A0A815L5F0</accession>
<feature type="binding site" evidence="14">
    <location>
        <position position="178"/>
    </location>
    <ligand>
        <name>Mg(2+)</name>
        <dbReference type="ChEBI" id="CHEBI:18420"/>
    </ligand>
</feature>
<keyword evidence="9 14" id="KW-0460">Magnesium</keyword>
<dbReference type="Proteomes" id="UP000663829">
    <property type="component" value="Unassembled WGS sequence"/>
</dbReference>
<evidence type="ECO:0000256" key="11">
    <source>
        <dbReference type="ARBA" id="ARBA00023180"/>
    </source>
</evidence>
<feature type="signal peptide" evidence="17">
    <location>
        <begin position="1"/>
        <end position="21"/>
    </location>
</feature>
<dbReference type="PANTHER" id="PTHR11596:SF91">
    <property type="entry name" value="ALKALINE PHOSPHATASE-RELATED"/>
    <property type="match status" value="1"/>
</dbReference>
<dbReference type="SMART" id="SM00098">
    <property type="entry name" value="alkPPc"/>
    <property type="match status" value="1"/>
</dbReference>
<dbReference type="Pfam" id="PF00245">
    <property type="entry name" value="Alk_phosphatase"/>
    <property type="match status" value="1"/>
</dbReference>
<feature type="binding site" evidence="14">
    <location>
        <position position="381"/>
    </location>
    <ligand>
        <name>Zn(2+)</name>
        <dbReference type="ChEBI" id="CHEBI:29105"/>
        <label>2</label>
    </ligand>
</feature>
<evidence type="ECO:0000256" key="10">
    <source>
        <dbReference type="ARBA" id="ARBA00023136"/>
    </source>
</evidence>
<keyword evidence="10 16" id="KW-0472">Membrane</keyword>
<evidence type="ECO:0000256" key="7">
    <source>
        <dbReference type="ARBA" id="ARBA00022801"/>
    </source>
</evidence>
<dbReference type="GO" id="GO:0004035">
    <property type="term" value="F:alkaline phosphatase activity"/>
    <property type="evidence" value="ECO:0007669"/>
    <property type="project" value="UniProtKB-EC"/>
</dbReference>
<keyword evidence="6 14" id="KW-0479">Metal-binding</keyword>
<feature type="binding site" evidence="14">
    <location>
        <position position="65"/>
    </location>
    <ligand>
        <name>Mg(2+)</name>
        <dbReference type="ChEBI" id="CHEBI:18420"/>
    </ligand>
</feature>
<feature type="chain" id="PRO_5035607437" description="alkaline phosphatase" evidence="17">
    <location>
        <begin position="22"/>
        <end position="558"/>
    </location>
</feature>
<evidence type="ECO:0000256" key="9">
    <source>
        <dbReference type="ARBA" id="ARBA00022842"/>
    </source>
</evidence>
<dbReference type="InterPro" id="IPR001952">
    <property type="entry name" value="Alkaline_phosphatase"/>
</dbReference>
<dbReference type="Gene3D" id="3.40.720.10">
    <property type="entry name" value="Alkaline Phosphatase, subunit A"/>
    <property type="match status" value="1"/>
</dbReference>
<dbReference type="EMBL" id="CAJOBC010083053">
    <property type="protein sequence ID" value="CAF4295952.1"/>
    <property type="molecule type" value="Genomic_DNA"/>
</dbReference>
<feature type="binding site" evidence="14">
    <location>
        <position position="176"/>
    </location>
    <ligand>
        <name>Mg(2+)</name>
        <dbReference type="ChEBI" id="CHEBI:18420"/>
    </ligand>
</feature>
<feature type="binding site" evidence="14">
    <location>
        <position position="380"/>
    </location>
    <ligand>
        <name>Zn(2+)</name>
        <dbReference type="ChEBI" id="CHEBI:29105"/>
        <label>2</label>
    </ligand>
</feature>
<feature type="binding site" evidence="14">
    <location>
        <position position="455"/>
    </location>
    <ligand>
        <name>Zn(2+)</name>
        <dbReference type="ChEBI" id="CHEBI:29105"/>
        <label>2</label>
    </ligand>
</feature>
<evidence type="ECO:0000256" key="15">
    <source>
        <dbReference type="RuleBase" id="RU003946"/>
    </source>
</evidence>
<protein>
    <recommendedName>
        <fullName evidence="3">alkaline phosphatase</fullName>
        <ecNumber evidence="3">3.1.3.1</ecNumber>
    </recommendedName>
</protein>
<keyword evidence="16" id="KW-0812">Transmembrane</keyword>
<dbReference type="Proteomes" id="UP000681722">
    <property type="component" value="Unassembled WGS sequence"/>
</dbReference>
<dbReference type="FunFam" id="3.40.720.10:FF:000008">
    <property type="entry name" value="Alkaline phosphatase"/>
    <property type="match status" value="1"/>
</dbReference>
<evidence type="ECO:0000313" key="18">
    <source>
        <dbReference type="EMBL" id="CAF1403148.1"/>
    </source>
</evidence>
<keyword evidence="5" id="KW-0336">GPI-anchor</keyword>
<dbReference type="CDD" id="cd16012">
    <property type="entry name" value="ALP"/>
    <property type="match status" value="1"/>
</dbReference>
<dbReference type="InterPro" id="IPR017850">
    <property type="entry name" value="Alkaline_phosphatase_core_sf"/>
</dbReference>
<dbReference type="PRINTS" id="PR00113">
    <property type="entry name" value="ALKPHPHTASE"/>
</dbReference>
<comment type="cofactor">
    <cofactor evidence="14">
        <name>Zn(2+)</name>
        <dbReference type="ChEBI" id="CHEBI:29105"/>
    </cofactor>
    <text evidence="14">Binds 2 Zn(2+) ions.</text>
</comment>
<keyword evidence="11" id="KW-0325">Glycoprotein</keyword>
<evidence type="ECO:0000313" key="20">
    <source>
        <dbReference type="Proteomes" id="UP000663829"/>
    </source>
</evidence>
<keyword evidence="8 14" id="KW-0862">Zinc</keyword>
<dbReference type="SUPFAM" id="SSF53649">
    <property type="entry name" value="Alkaline phosphatase-like"/>
    <property type="match status" value="1"/>
</dbReference>
<comment type="cofactor">
    <cofactor evidence="14">
        <name>Mg(2+)</name>
        <dbReference type="ChEBI" id="CHEBI:18420"/>
    </cofactor>
    <text evidence="14">Binds 1 Mg(2+) ion.</text>
</comment>
<evidence type="ECO:0000256" key="1">
    <source>
        <dbReference type="ARBA" id="ARBA00004609"/>
    </source>
</evidence>
<dbReference type="GO" id="GO:0046872">
    <property type="term" value="F:metal ion binding"/>
    <property type="evidence" value="ECO:0007669"/>
    <property type="project" value="UniProtKB-KW"/>
</dbReference>
<evidence type="ECO:0000256" key="4">
    <source>
        <dbReference type="ARBA" id="ARBA00022475"/>
    </source>
</evidence>
<evidence type="ECO:0000256" key="12">
    <source>
        <dbReference type="ARBA" id="ARBA00023288"/>
    </source>
</evidence>
<dbReference type="GO" id="GO:0098552">
    <property type="term" value="C:side of membrane"/>
    <property type="evidence" value="ECO:0007669"/>
    <property type="project" value="UniProtKB-KW"/>
</dbReference>
<evidence type="ECO:0000256" key="8">
    <source>
        <dbReference type="ARBA" id="ARBA00022833"/>
    </source>
</evidence>
<evidence type="ECO:0000256" key="17">
    <source>
        <dbReference type="SAM" id="SignalP"/>
    </source>
</evidence>
<feature type="binding site" evidence="14">
    <location>
        <position position="65"/>
    </location>
    <ligand>
        <name>Zn(2+)</name>
        <dbReference type="ChEBI" id="CHEBI:29105"/>
        <label>2</label>
    </ligand>
</feature>
<feature type="binding site" evidence="14">
    <location>
        <position position="343"/>
    </location>
    <ligand>
        <name>Zn(2+)</name>
        <dbReference type="ChEBI" id="CHEBI:29105"/>
        <label>2</label>
    </ligand>
</feature>
<dbReference type="PANTHER" id="PTHR11596">
    <property type="entry name" value="ALKALINE PHOSPHATASE"/>
    <property type="match status" value="1"/>
</dbReference>
<comment type="subcellular location">
    <subcellularLocation>
        <location evidence="1">Cell membrane</location>
        <topology evidence="1">Lipid-anchor</topology>
        <topology evidence="1">GPI-anchor</topology>
    </subcellularLocation>
</comment>
<evidence type="ECO:0000256" key="14">
    <source>
        <dbReference type="PIRSR" id="PIRSR601952-2"/>
    </source>
</evidence>
<feature type="active site" description="Phosphoserine intermediate" evidence="13">
    <location>
        <position position="115"/>
    </location>
</feature>
<dbReference type="OrthoDB" id="5818554at2759"/>
<dbReference type="EC" id="3.1.3.1" evidence="3"/>
<evidence type="ECO:0000256" key="3">
    <source>
        <dbReference type="ARBA" id="ARBA00012647"/>
    </source>
</evidence>
<dbReference type="GO" id="GO:0005886">
    <property type="term" value="C:plasma membrane"/>
    <property type="evidence" value="ECO:0007669"/>
    <property type="project" value="UniProtKB-SubCell"/>
</dbReference>
<feature type="binding site" evidence="14">
    <location>
        <position position="334"/>
    </location>
    <ligand>
        <name>Mg(2+)</name>
        <dbReference type="ChEBI" id="CHEBI:18420"/>
    </ligand>
</feature>
<reference evidence="18" key="1">
    <citation type="submission" date="2021-02" db="EMBL/GenBank/DDBJ databases">
        <authorList>
            <person name="Nowell W R."/>
        </authorList>
    </citation>
    <scope>NUCLEOTIDE SEQUENCE</scope>
</reference>
<keyword evidence="4" id="KW-1003">Cell membrane</keyword>
<keyword evidence="17" id="KW-0732">Signal</keyword>
<keyword evidence="20" id="KW-1185">Reference proteome</keyword>
<organism evidence="18 20">
    <name type="scientific">Didymodactylos carnosus</name>
    <dbReference type="NCBI Taxonomy" id="1234261"/>
    <lineage>
        <taxon>Eukaryota</taxon>
        <taxon>Metazoa</taxon>
        <taxon>Spiralia</taxon>
        <taxon>Gnathifera</taxon>
        <taxon>Rotifera</taxon>
        <taxon>Eurotatoria</taxon>
        <taxon>Bdelloidea</taxon>
        <taxon>Philodinida</taxon>
        <taxon>Philodinidae</taxon>
        <taxon>Didymodactylos</taxon>
    </lineage>
</organism>
<feature type="transmembrane region" description="Helical" evidence="16">
    <location>
        <begin position="519"/>
        <end position="544"/>
    </location>
</feature>
<evidence type="ECO:0000256" key="5">
    <source>
        <dbReference type="ARBA" id="ARBA00022622"/>
    </source>
</evidence>
<comment type="similarity">
    <text evidence="2 15">Belongs to the alkaline phosphatase family.</text>
</comment>
<dbReference type="EMBL" id="CAJNOQ010017630">
    <property type="protein sequence ID" value="CAF1403148.1"/>
    <property type="molecule type" value="Genomic_DNA"/>
</dbReference>
<dbReference type="AlphaFoldDB" id="A0A815L5F0"/>
<evidence type="ECO:0000313" key="19">
    <source>
        <dbReference type="EMBL" id="CAF4295952.1"/>
    </source>
</evidence>
<keyword evidence="16" id="KW-1133">Transmembrane helix</keyword>
<sequence>MRYMALFQVITTLLLPIRSSCTPVLWESEKSVNFWYDHALSQLDKTLAKQVNTNLAKNIILFLGDGMGLASVTAGRIRKGQRFGRMGENEQLHFEQFPYTGFVKTYNIDYQTPDSAGTGTAYLCGVKARFNTIGLDGHVQTSNCTSSFGHNISCLTDWAYSAGKSVGIVTNSHITDASPTAAYGHVSTRFWQTYNPHNFRGYGAKQFREGCKDIARQLIEDNSHFHVLLGGGRQKFLPNTTKDGERLDNLNLIDKWLQLKNESKQSHKYVQTRKQLLELNPDKVDYVLGLFAPEYMHVDSEKRKYPDEPTLEEMTNVAIKILSKNPRGYFLFVEGGLIDVMHHKTFARLAIEEVVDFDRTIEQATKQSNENETLIIVTADHSHTFSFGGYGYRGSDIFGYASYYEGMNRSDIDNKTFSIISYGNGPNYANRSSMNSIHLPRFEYPAATPLRQGSHGGEDIPVYAQGSWSHLFQGTMEQVMIAHYAAYAACIGPLFDRQHSVCLRRHHQTESKYGHDRSVVLLILTSFILVLIILILIILIYHLFYRQKTSTITIQPQN</sequence>
<name>A0A815L5F0_9BILA</name>
<comment type="caution">
    <text evidence="18">The sequence shown here is derived from an EMBL/GenBank/DDBJ whole genome shotgun (WGS) entry which is preliminary data.</text>
</comment>
<keyword evidence="12" id="KW-0449">Lipoprotein</keyword>